<keyword evidence="2" id="KW-0479">Metal-binding</keyword>
<evidence type="ECO:0000259" key="6">
    <source>
        <dbReference type="Pfam" id="PF00394"/>
    </source>
</evidence>
<feature type="signal peptide" evidence="5">
    <location>
        <begin position="1"/>
        <end position="23"/>
    </location>
</feature>
<dbReference type="Pfam" id="PF07732">
    <property type="entry name" value="Cu-oxidase_3"/>
    <property type="match status" value="1"/>
</dbReference>
<keyword evidence="10" id="KW-1185">Reference proteome</keyword>
<gene>
    <name evidence="9" type="ORF">K491DRAFT_714911</name>
</gene>
<dbReference type="Gene3D" id="2.60.40.420">
    <property type="entry name" value="Cupredoxins - blue copper proteins"/>
    <property type="match status" value="3"/>
</dbReference>
<feature type="domain" description="Plastocyanin-like" evidence="8">
    <location>
        <begin position="87"/>
        <end position="202"/>
    </location>
</feature>
<evidence type="ECO:0000259" key="8">
    <source>
        <dbReference type="Pfam" id="PF07732"/>
    </source>
</evidence>
<dbReference type="InterPro" id="IPR011706">
    <property type="entry name" value="Cu-oxidase_C"/>
</dbReference>
<dbReference type="InterPro" id="IPR033138">
    <property type="entry name" value="Cu_oxidase_CS"/>
</dbReference>
<keyword evidence="4" id="KW-0186">Copper</keyword>
<dbReference type="EMBL" id="MU004330">
    <property type="protein sequence ID" value="KAF2657012.1"/>
    <property type="molecule type" value="Genomic_DNA"/>
</dbReference>
<feature type="chain" id="PRO_5025681578" evidence="5">
    <location>
        <begin position="24"/>
        <end position="618"/>
    </location>
</feature>
<dbReference type="InterPro" id="IPR045087">
    <property type="entry name" value="Cu-oxidase_fam"/>
</dbReference>
<evidence type="ECO:0000256" key="4">
    <source>
        <dbReference type="ARBA" id="ARBA00023008"/>
    </source>
</evidence>
<dbReference type="GO" id="GO:0016491">
    <property type="term" value="F:oxidoreductase activity"/>
    <property type="evidence" value="ECO:0007669"/>
    <property type="project" value="UniProtKB-KW"/>
</dbReference>
<evidence type="ECO:0000256" key="5">
    <source>
        <dbReference type="SAM" id="SignalP"/>
    </source>
</evidence>
<dbReference type="GO" id="GO:0005507">
    <property type="term" value="F:copper ion binding"/>
    <property type="evidence" value="ECO:0007669"/>
    <property type="project" value="InterPro"/>
</dbReference>
<evidence type="ECO:0000259" key="7">
    <source>
        <dbReference type="Pfam" id="PF07731"/>
    </source>
</evidence>
<dbReference type="Proteomes" id="UP000799324">
    <property type="component" value="Unassembled WGS sequence"/>
</dbReference>
<dbReference type="InterPro" id="IPR008972">
    <property type="entry name" value="Cupredoxin"/>
</dbReference>
<dbReference type="InterPro" id="IPR001117">
    <property type="entry name" value="Cu-oxidase_2nd"/>
</dbReference>
<reference evidence="9" key="1">
    <citation type="journal article" date="2020" name="Stud. Mycol.">
        <title>101 Dothideomycetes genomes: a test case for predicting lifestyles and emergence of pathogens.</title>
        <authorList>
            <person name="Haridas S."/>
            <person name="Albert R."/>
            <person name="Binder M."/>
            <person name="Bloem J."/>
            <person name="Labutti K."/>
            <person name="Salamov A."/>
            <person name="Andreopoulos B."/>
            <person name="Baker S."/>
            <person name="Barry K."/>
            <person name="Bills G."/>
            <person name="Bluhm B."/>
            <person name="Cannon C."/>
            <person name="Castanera R."/>
            <person name="Culley D."/>
            <person name="Daum C."/>
            <person name="Ezra D."/>
            <person name="Gonzalez J."/>
            <person name="Henrissat B."/>
            <person name="Kuo A."/>
            <person name="Liang C."/>
            <person name="Lipzen A."/>
            <person name="Lutzoni F."/>
            <person name="Magnuson J."/>
            <person name="Mondo S."/>
            <person name="Nolan M."/>
            <person name="Ohm R."/>
            <person name="Pangilinan J."/>
            <person name="Park H.-J."/>
            <person name="Ramirez L."/>
            <person name="Alfaro M."/>
            <person name="Sun H."/>
            <person name="Tritt A."/>
            <person name="Yoshinaga Y."/>
            <person name="Zwiers L.-H."/>
            <person name="Turgeon B."/>
            <person name="Goodwin S."/>
            <person name="Spatafora J."/>
            <person name="Crous P."/>
            <person name="Grigoriev I."/>
        </authorList>
    </citation>
    <scope>NUCLEOTIDE SEQUENCE</scope>
    <source>
        <strain evidence="9">CBS 122681</strain>
    </source>
</reference>
<dbReference type="CDD" id="cd13854">
    <property type="entry name" value="CuRO_1_MaLCC_like"/>
    <property type="match status" value="1"/>
</dbReference>
<sequence length="618" mass="68060">MGLLSHSFVTCIALAGVAPSAIAETFLPRQATPAFSGCTYPEGWKACNDADHRGCWVTDPTGTEFNISTDYEISAPEGIERTYNIEITENPIAPDGTLKPLAKLVNGQYPAPIIEACWGDTLIVNVKNSLPDNGTTIHWHGVRQLGSNQMDGVNGVTQCPTAQGESFQYKFKVTQYGHSWYHSHYSAQYPDGVHGGLLFHGPTSDNWDEEWAPIIVNDWVHNSSFQEFYKSLTFPVDTPTMDSIVVNGTGRFQSGGDYFRQTFQAGKRYLIRIINGSSNFHFQWSIDNHDFTVVSADFVAIEPYKTNYLSVGIGQRYSVIVEAKPDVASSDGKYWMRTEWTNDKACGGEPPRGLNSTLEMSRTGIISYADAGSGDELPSTSRHNVTIDCHDEPYDKLVPVVPWTVGAPANDVANYTYEGGTDITNKGTWHGAVYRWSLMDYPLWLNFSDPLLLDTENASKNPNYAVVDYNYSGDEWVYIVITGGDNPAHEGIFNKSNATPHPTHLHGHDFAILAQSPNPWDPANPGFNLDNPPRRDSAMLPAAGYLAIAYKPDNPGAWVLHCHIAWHAGSGMAFNVLERPDDISYAVGDLAPNRAGCAKWDTWTAAHPGVIHQDDSGI</sequence>
<dbReference type="SUPFAM" id="SSF49503">
    <property type="entry name" value="Cupredoxins"/>
    <property type="match status" value="3"/>
</dbReference>
<dbReference type="FunFam" id="2.60.40.420:FF:000021">
    <property type="entry name" value="Extracellular dihydrogeodin oxidase/laccase"/>
    <property type="match status" value="1"/>
</dbReference>
<feature type="domain" description="Plastocyanin-like" evidence="6">
    <location>
        <begin position="213"/>
        <end position="341"/>
    </location>
</feature>
<dbReference type="PANTHER" id="PTHR11709">
    <property type="entry name" value="MULTI-COPPER OXIDASE"/>
    <property type="match status" value="1"/>
</dbReference>
<organism evidence="9 10">
    <name type="scientific">Lophiostoma macrostomum CBS 122681</name>
    <dbReference type="NCBI Taxonomy" id="1314788"/>
    <lineage>
        <taxon>Eukaryota</taxon>
        <taxon>Fungi</taxon>
        <taxon>Dikarya</taxon>
        <taxon>Ascomycota</taxon>
        <taxon>Pezizomycotina</taxon>
        <taxon>Dothideomycetes</taxon>
        <taxon>Pleosporomycetidae</taxon>
        <taxon>Pleosporales</taxon>
        <taxon>Lophiostomataceae</taxon>
        <taxon>Lophiostoma</taxon>
    </lineage>
</organism>
<dbReference type="PROSITE" id="PS00080">
    <property type="entry name" value="MULTICOPPER_OXIDASE2"/>
    <property type="match status" value="1"/>
</dbReference>
<evidence type="ECO:0000256" key="3">
    <source>
        <dbReference type="ARBA" id="ARBA00023002"/>
    </source>
</evidence>
<dbReference type="Pfam" id="PF07731">
    <property type="entry name" value="Cu-oxidase_2"/>
    <property type="match status" value="1"/>
</dbReference>
<name>A0A6A6TBK0_9PLEO</name>
<evidence type="ECO:0000313" key="9">
    <source>
        <dbReference type="EMBL" id="KAF2657012.1"/>
    </source>
</evidence>
<dbReference type="CDD" id="cd13901">
    <property type="entry name" value="CuRO_3_MaLCC_like"/>
    <property type="match status" value="1"/>
</dbReference>
<evidence type="ECO:0000313" key="10">
    <source>
        <dbReference type="Proteomes" id="UP000799324"/>
    </source>
</evidence>
<dbReference type="Pfam" id="PF00394">
    <property type="entry name" value="Cu-oxidase"/>
    <property type="match status" value="1"/>
</dbReference>
<comment type="similarity">
    <text evidence="1">Belongs to the multicopper oxidase family.</text>
</comment>
<evidence type="ECO:0000256" key="1">
    <source>
        <dbReference type="ARBA" id="ARBA00010609"/>
    </source>
</evidence>
<dbReference type="PROSITE" id="PS00079">
    <property type="entry name" value="MULTICOPPER_OXIDASE1"/>
    <property type="match status" value="1"/>
</dbReference>
<protein>
    <submittedName>
        <fullName evidence="9">Multicopper oxidase</fullName>
    </submittedName>
</protein>
<dbReference type="OrthoDB" id="2121828at2759"/>
<dbReference type="PANTHER" id="PTHR11709:SF71">
    <property type="entry name" value="OXIDOREDUCTASE TPCJ"/>
    <property type="match status" value="1"/>
</dbReference>
<accession>A0A6A6TBK0</accession>
<keyword evidence="3" id="KW-0560">Oxidoreductase</keyword>
<dbReference type="AlphaFoldDB" id="A0A6A6TBK0"/>
<evidence type="ECO:0000256" key="2">
    <source>
        <dbReference type="ARBA" id="ARBA00022723"/>
    </source>
</evidence>
<proteinExistence type="inferred from homology"/>
<dbReference type="InterPro" id="IPR002355">
    <property type="entry name" value="Cu_oxidase_Cu_BS"/>
</dbReference>
<keyword evidence="5" id="KW-0732">Signal</keyword>
<feature type="domain" description="Plastocyanin-like" evidence="7">
    <location>
        <begin position="462"/>
        <end position="581"/>
    </location>
</feature>
<dbReference type="InterPro" id="IPR011707">
    <property type="entry name" value="Cu-oxidase-like_N"/>
</dbReference>
<dbReference type="CDD" id="cd13880">
    <property type="entry name" value="CuRO_2_MaLCC_like"/>
    <property type="match status" value="1"/>
</dbReference>